<gene>
    <name evidence="1" type="ORF">BUALT_Bualt15G0066600</name>
</gene>
<dbReference type="InterPro" id="IPR017853">
    <property type="entry name" value="GH"/>
</dbReference>
<evidence type="ECO:0008006" key="3">
    <source>
        <dbReference type="Google" id="ProtNLM"/>
    </source>
</evidence>
<dbReference type="EMBL" id="WHWC01000015">
    <property type="protein sequence ID" value="KAG8368640.1"/>
    <property type="molecule type" value="Genomic_DNA"/>
</dbReference>
<dbReference type="InterPro" id="IPR044846">
    <property type="entry name" value="GH10"/>
</dbReference>
<proteinExistence type="predicted"/>
<dbReference type="PANTHER" id="PTHR31490">
    <property type="entry name" value="GLYCOSYL HYDROLASE"/>
    <property type="match status" value="1"/>
</dbReference>
<comment type="caution">
    <text evidence="1">The sequence shown here is derived from an EMBL/GenBank/DDBJ whole genome shotgun (WGS) entry which is preliminary data.</text>
</comment>
<evidence type="ECO:0000313" key="2">
    <source>
        <dbReference type="Proteomes" id="UP000826271"/>
    </source>
</evidence>
<dbReference type="Gene3D" id="3.20.20.80">
    <property type="entry name" value="Glycosidases"/>
    <property type="match status" value="1"/>
</dbReference>
<evidence type="ECO:0000313" key="1">
    <source>
        <dbReference type="EMBL" id="KAG8368640.1"/>
    </source>
</evidence>
<dbReference type="Proteomes" id="UP000826271">
    <property type="component" value="Unassembled WGS sequence"/>
</dbReference>
<dbReference type="SUPFAM" id="SSF51445">
    <property type="entry name" value="(Trans)glycosidases"/>
    <property type="match status" value="1"/>
</dbReference>
<reference evidence="1" key="1">
    <citation type="submission" date="2019-10" db="EMBL/GenBank/DDBJ databases">
        <authorList>
            <person name="Zhang R."/>
            <person name="Pan Y."/>
            <person name="Wang J."/>
            <person name="Ma R."/>
            <person name="Yu S."/>
        </authorList>
    </citation>
    <scope>NUCLEOTIDE SEQUENCE</scope>
    <source>
        <strain evidence="1">LA-IB0</strain>
        <tissue evidence="1">Leaf</tissue>
    </source>
</reference>
<sequence>MDMKVIPSKYVEKIKETKAFPGNEHMVLRIGLQGHINLKPNVSYIRPVFDVLGATKMPIWLTELDTKRGLGQVAQLEDVMRAVFSHPAVEGIILWGGWKPTACNERCLNDTNYDDVLPHGCTEMCLMDSNFKNGPLGDIVDKLLKESKTTNVIGNTDEEGIFEQKVFHGEYSLTYSHPLIPRTIERKFSVTNDKGTLHLYVTL</sequence>
<dbReference type="GO" id="GO:0005975">
    <property type="term" value="P:carbohydrate metabolic process"/>
    <property type="evidence" value="ECO:0007669"/>
    <property type="project" value="InterPro"/>
</dbReference>
<name>A0AAV6WNS5_9LAMI</name>
<dbReference type="GO" id="GO:0004553">
    <property type="term" value="F:hydrolase activity, hydrolyzing O-glycosyl compounds"/>
    <property type="evidence" value="ECO:0007669"/>
    <property type="project" value="InterPro"/>
</dbReference>
<keyword evidence="2" id="KW-1185">Reference proteome</keyword>
<dbReference type="AlphaFoldDB" id="A0AAV6WNS5"/>
<organism evidence="1 2">
    <name type="scientific">Buddleja alternifolia</name>
    <dbReference type="NCBI Taxonomy" id="168488"/>
    <lineage>
        <taxon>Eukaryota</taxon>
        <taxon>Viridiplantae</taxon>
        <taxon>Streptophyta</taxon>
        <taxon>Embryophyta</taxon>
        <taxon>Tracheophyta</taxon>
        <taxon>Spermatophyta</taxon>
        <taxon>Magnoliopsida</taxon>
        <taxon>eudicotyledons</taxon>
        <taxon>Gunneridae</taxon>
        <taxon>Pentapetalae</taxon>
        <taxon>asterids</taxon>
        <taxon>lamiids</taxon>
        <taxon>Lamiales</taxon>
        <taxon>Scrophulariaceae</taxon>
        <taxon>Buddlejeae</taxon>
        <taxon>Buddleja</taxon>
    </lineage>
</organism>
<protein>
    <recommendedName>
        <fullName evidence="3">GH10 domain-containing protein</fullName>
    </recommendedName>
</protein>
<dbReference type="PANTHER" id="PTHR31490:SF80">
    <property type="entry name" value="ENDO-1,4-BETA-XYLANASE A-LIKE ISOFORM X1"/>
    <property type="match status" value="1"/>
</dbReference>
<accession>A0AAV6WNS5</accession>